<feature type="transmembrane region" description="Helical" evidence="10">
    <location>
        <begin position="112"/>
        <end position="130"/>
    </location>
</feature>
<evidence type="ECO:0000256" key="9">
    <source>
        <dbReference type="ARBA" id="ARBA00023224"/>
    </source>
</evidence>
<evidence type="ECO:0000256" key="7">
    <source>
        <dbReference type="ARBA" id="ARBA00023136"/>
    </source>
</evidence>
<feature type="domain" description="G-protein coupled receptors family 1 profile" evidence="11">
    <location>
        <begin position="51"/>
        <end position="387"/>
    </location>
</feature>
<keyword evidence="7 10" id="KW-0472">Membrane</keyword>
<dbReference type="Pfam" id="PF00001">
    <property type="entry name" value="7tm_1"/>
    <property type="match status" value="1"/>
</dbReference>
<keyword evidence="6" id="KW-0297">G-protein coupled receptor</keyword>
<feature type="transmembrane region" description="Helical" evidence="10">
    <location>
        <begin position="200"/>
        <end position="222"/>
    </location>
</feature>
<dbReference type="CDD" id="cd15210">
    <property type="entry name" value="7tmA_GPR84-like"/>
    <property type="match status" value="1"/>
</dbReference>
<comment type="similarity">
    <text evidence="2">Belongs to the G-protein coupled receptor 1 family.</text>
</comment>
<dbReference type="SUPFAM" id="SSF81321">
    <property type="entry name" value="Family A G protein-coupled receptor-like"/>
    <property type="match status" value="1"/>
</dbReference>
<evidence type="ECO:0000256" key="3">
    <source>
        <dbReference type="ARBA" id="ARBA00022475"/>
    </source>
</evidence>
<dbReference type="GO" id="GO:0005886">
    <property type="term" value="C:plasma membrane"/>
    <property type="evidence" value="ECO:0007669"/>
    <property type="project" value="UniProtKB-SubCell"/>
</dbReference>
<evidence type="ECO:0000256" key="10">
    <source>
        <dbReference type="SAM" id="Phobius"/>
    </source>
</evidence>
<evidence type="ECO:0000256" key="5">
    <source>
        <dbReference type="ARBA" id="ARBA00022989"/>
    </source>
</evidence>
<evidence type="ECO:0000313" key="12">
    <source>
        <dbReference type="EMBL" id="CAG9583328.1"/>
    </source>
</evidence>
<dbReference type="OrthoDB" id="10044919at2759"/>
<keyword evidence="4 10" id="KW-0812">Transmembrane</keyword>
<sequence>MNLQSEVFVNASVRLTDAQLASLDLFKGYPDGLLKFATASCIIFMLVGIPGNIITIVALARYEKIRNATAIFIMNLSCSDLLFCCFNLPLAASTFHRRAWVHGHLLCKMFPLTRYALVANSLFTVLSITINRYVMIAHPKLYTKLYKKRNIIIMIVFTWMFSFGIMIPILLEKYGRFGLDLNIGSCSILNDYKNRSPKKFLFLTAFILPCIAIILCYTRIFFIVRKATKKSLNTQKQVPNQEESSSADLSTSISVRVTGETSCNYNVEPINNTKTSLKNIFTNDRSTTFNMEMSDNIIRHPEDIGKEPSRLRRTALRKSMALLKMSLPSRKDRRLGTMIIAIMITFCLCHLPITIIKMVREINPYPVPNIIAYILLYLSSSINPVIYVVMSNEYRKAYKNLFKRRKNSLSINKIHCNRK</sequence>
<dbReference type="GO" id="GO:0004930">
    <property type="term" value="F:G protein-coupled receptor activity"/>
    <property type="evidence" value="ECO:0007669"/>
    <property type="project" value="UniProtKB-KW"/>
</dbReference>
<dbReference type="PANTHER" id="PTHR24228:SF74">
    <property type="entry name" value="G-PROTEIN COUPLED RECEPTORS FAMILY 1 PROFILE DOMAIN-CONTAINING PROTEIN"/>
    <property type="match status" value="1"/>
</dbReference>
<name>A0A8J2RI49_9NEOP</name>
<feature type="transmembrane region" description="Helical" evidence="10">
    <location>
        <begin position="36"/>
        <end position="60"/>
    </location>
</feature>
<evidence type="ECO:0000313" key="13">
    <source>
        <dbReference type="Proteomes" id="UP000789524"/>
    </source>
</evidence>
<dbReference type="EMBL" id="CAKASE010000081">
    <property type="protein sequence ID" value="CAG9583328.1"/>
    <property type="molecule type" value="Genomic_DNA"/>
</dbReference>
<evidence type="ECO:0000256" key="6">
    <source>
        <dbReference type="ARBA" id="ARBA00023040"/>
    </source>
</evidence>
<dbReference type="PROSITE" id="PS50262">
    <property type="entry name" value="G_PROTEIN_RECEP_F1_2"/>
    <property type="match status" value="1"/>
</dbReference>
<evidence type="ECO:0000256" key="8">
    <source>
        <dbReference type="ARBA" id="ARBA00023170"/>
    </source>
</evidence>
<feature type="transmembrane region" description="Helical" evidence="10">
    <location>
        <begin position="370"/>
        <end position="390"/>
    </location>
</feature>
<comment type="caution">
    <text evidence="12">The sequence shown here is derived from an EMBL/GenBank/DDBJ whole genome shotgun (WGS) entry which is preliminary data.</text>
</comment>
<keyword evidence="9" id="KW-0807">Transducer</keyword>
<comment type="subcellular location">
    <subcellularLocation>
        <location evidence="1">Cell membrane</location>
        <topology evidence="1">Multi-pass membrane protein</topology>
    </subcellularLocation>
</comment>
<gene>
    <name evidence="12" type="ORF">DCHRY22_LOCUS14732</name>
</gene>
<evidence type="ECO:0000259" key="11">
    <source>
        <dbReference type="PROSITE" id="PS50262"/>
    </source>
</evidence>
<proteinExistence type="inferred from homology"/>
<dbReference type="AlphaFoldDB" id="A0A8J2RI49"/>
<reference evidence="12" key="1">
    <citation type="submission" date="2021-09" db="EMBL/GenBank/DDBJ databases">
        <authorList>
            <person name="Martin H S."/>
        </authorList>
    </citation>
    <scope>NUCLEOTIDE SEQUENCE</scope>
</reference>
<keyword evidence="5 10" id="KW-1133">Transmembrane helix</keyword>
<keyword evidence="13" id="KW-1185">Reference proteome</keyword>
<dbReference type="PANTHER" id="PTHR24228">
    <property type="entry name" value="B2 BRADYKININ RECEPTOR/ANGIOTENSIN II RECEPTOR"/>
    <property type="match status" value="1"/>
</dbReference>
<feature type="transmembrane region" description="Helical" evidence="10">
    <location>
        <begin position="72"/>
        <end position="92"/>
    </location>
</feature>
<feature type="transmembrane region" description="Helical" evidence="10">
    <location>
        <begin position="151"/>
        <end position="171"/>
    </location>
</feature>
<organism evidence="12 13">
    <name type="scientific">Danaus chrysippus</name>
    <name type="common">African queen</name>
    <dbReference type="NCBI Taxonomy" id="151541"/>
    <lineage>
        <taxon>Eukaryota</taxon>
        <taxon>Metazoa</taxon>
        <taxon>Ecdysozoa</taxon>
        <taxon>Arthropoda</taxon>
        <taxon>Hexapoda</taxon>
        <taxon>Insecta</taxon>
        <taxon>Pterygota</taxon>
        <taxon>Neoptera</taxon>
        <taxon>Endopterygota</taxon>
        <taxon>Lepidoptera</taxon>
        <taxon>Glossata</taxon>
        <taxon>Ditrysia</taxon>
        <taxon>Papilionoidea</taxon>
        <taxon>Nymphalidae</taxon>
        <taxon>Danainae</taxon>
        <taxon>Danaini</taxon>
        <taxon>Danaina</taxon>
        <taxon>Danaus</taxon>
        <taxon>Anosia</taxon>
    </lineage>
</organism>
<dbReference type="InterPro" id="IPR017452">
    <property type="entry name" value="GPCR_Rhodpsn_7TM"/>
</dbReference>
<dbReference type="InterPro" id="IPR000276">
    <property type="entry name" value="GPCR_Rhodpsn"/>
</dbReference>
<protein>
    <submittedName>
        <fullName evidence="12">(African queen) hypothetical protein</fullName>
    </submittedName>
</protein>
<evidence type="ECO:0000256" key="4">
    <source>
        <dbReference type="ARBA" id="ARBA00022692"/>
    </source>
</evidence>
<keyword evidence="8" id="KW-0675">Receptor</keyword>
<feature type="transmembrane region" description="Helical" evidence="10">
    <location>
        <begin position="335"/>
        <end position="358"/>
    </location>
</feature>
<evidence type="ECO:0000256" key="1">
    <source>
        <dbReference type="ARBA" id="ARBA00004651"/>
    </source>
</evidence>
<keyword evidence="3" id="KW-1003">Cell membrane</keyword>
<dbReference type="Proteomes" id="UP000789524">
    <property type="component" value="Unassembled WGS sequence"/>
</dbReference>
<dbReference type="PRINTS" id="PR00237">
    <property type="entry name" value="GPCRRHODOPSN"/>
</dbReference>
<dbReference type="SMART" id="SM01381">
    <property type="entry name" value="7TM_GPCR_Srsx"/>
    <property type="match status" value="1"/>
</dbReference>
<evidence type="ECO:0000256" key="2">
    <source>
        <dbReference type="ARBA" id="ARBA00010663"/>
    </source>
</evidence>
<dbReference type="Gene3D" id="1.20.1070.10">
    <property type="entry name" value="Rhodopsin 7-helix transmembrane proteins"/>
    <property type="match status" value="1"/>
</dbReference>
<accession>A0A8J2RI49</accession>